<proteinExistence type="predicted"/>
<evidence type="ECO:0000313" key="2">
    <source>
        <dbReference type="Proteomes" id="UP001157418"/>
    </source>
</evidence>
<evidence type="ECO:0000313" key="1">
    <source>
        <dbReference type="EMBL" id="CAH1412356.1"/>
    </source>
</evidence>
<sequence length="96" mass="11299">MFFAFIRYEDVKDKESLVKSLNQVRCRNCIAKVNIAKYVKRPPRHTTKSNQLNRTLIPNTKWNNICKGKSFTDVVSGNNMEYDTPLPLLLKSQWFF</sequence>
<reference evidence="1 2" key="1">
    <citation type="submission" date="2022-01" db="EMBL/GenBank/DDBJ databases">
        <authorList>
            <person name="Xiong W."/>
            <person name="Schranz E."/>
        </authorList>
    </citation>
    <scope>NUCLEOTIDE SEQUENCE [LARGE SCALE GENOMIC DNA]</scope>
</reference>
<comment type="caution">
    <text evidence="1">The sequence shown here is derived from an EMBL/GenBank/DDBJ whole genome shotgun (WGS) entry which is preliminary data.</text>
</comment>
<gene>
    <name evidence="1" type="ORF">LVIROSA_LOCUS377</name>
</gene>
<dbReference type="AlphaFoldDB" id="A0AAU9LC96"/>
<dbReference type="EMBL" id="CAKMRJ010000001">
    <property type="protein sequence ID" value="CAH1412356.1"/>
    <property type="molecule type" value="Genomic_DNA"/>
</dbReference>
<dbReference type="Proteomes" id="UP001157418">
    <property type="component" value="Unassembled WGS sequence"/>
</dbReference>
<organism evidence="1 2">
    <name type="scientific">Lactuca virosa</name>
    <dbReference type="NCBI Taxonomy" id="75947"/>
    <lineage>
        <taxon>Eukaryota</taxon>
        <taxon>Viridiplantae</taxon>
        <taxon>Streptophyta</taxon>
        <taxon>Embryophyta</taxon>
        <taxon>Tracheophyta</taxon>
        <taxon>Spermatophyta</taxon>
        <taxon>Magnoliopsida</taxon>
        <taxon>eudicotyledons</taxon>
        <taxon>Gunneridae</taxon>
        <taxon>Pentapetalae</taxon>
        <taxon>asterids</taxon>
        <taxon>campanulids</taxon>
        <taxon>Asterales</taxon>
        <taxon>Asteraceae</taxon>
        <taxon>Cichorioideae</taxon>
        <taxon>Cichorieae</taxon>
        <taxon>Lactucinae</taxon>
        <taxon>Lactuca</taxon>
    </lineage>
</organism>
<evidence type="ECO:0008006" key="3">
    <source>
        <dbReference type="Google" id="ProtNLM"/>
    </source>
</evidence>
<protein>
    <recommendedName>
        <fullName evidence="3">RRM domain-containing protein</fullName>
    </recommendedName>
</protein>
<name>A0AAU9LC96_9ASTR</name>
<accession>A0AAU9LC96</accession>
<keyword evidence="2" id="KW-1185">Reference proteome</keyword>